<keyword evidence="2" id="KW-0560">Oxidoreductase</keyword>
<evidence type="ECO:0000313" key="3">
    <source>
        <dbReference type="Proteomes" id="UP000006732"/>
    </source>
</evidence>
<dbReference type="EMBL" id="CP000482">
    <property type="protein sequence ID" value="ABK99080.1"/>
    <property type="molecule type" value="Genomic_DNA"/>
</dbReference>
<name>A1AP10_PELPD</name>
<reference evidence="2 3" key="1">
    <citation type="submission" date="2006-10" db="EMBL/GenBank/DDBJ databases">
        <title>Complete sequence of chromosome of Pelobacter propionicus DSM 2379.</title>
        <authorList>
            <consortium name="US DOE Joint Genome Institute"/>
            <person name="Copeland A."/>
            <person name="Lucas S."/>
            <person name="Lapidus A."/>
            <person name="Barry K."/>
            <person name="Detter J.C."/>
            <person name="Glavina del Rio T."/>
            <person name="Hammon N."/>
            <person name="Israni S."/>
            <person name="Dalin E."/>
            <person name="Tice H."/>
            <person name="Pitluck S."/>
            <person name="Saunders E."/>
            <person name="Brettin T."/>
            <person name="Bruce D."/>
            <person name="Han C."/>
            <person name="Tapia R."/>
            <person name="Schmutz J."/>
            <person name="Larimer F."/>
            <person name="Land M."/>
            <person name="Hauser L."/>
            <person name="Kyrpides N."/>
            <person name="Kim E."/>
            <person name="Lovley D."/>
            <person name="Richardson P."/>
        </authorList>
    </citation>
    <scope>NUCLEOTIDE SEQUENCE [LARGE SCALE GENOMIC DNA]</scope>
    <source>
        <strain evidence="3">DSM 2379 / NBRC 103807 / OttBd1</strain>
    </source>
</reference>
<dbReference type="KEGG" id="ppd:Ppro_1464"/>
<protein>
    <submittedName>
        <fullName evidence="2">Formylmethanofuran dehydrogenase, subunit E</fullName>
        <ecNumber evidence="2">1.2.99.5</ecNumber>
    </submittedName>
</protein>
<dbReference type="RefSeq" id="WP_011735373.1">
    <property type="nucleotide sequence ID" value="NC_008609.1"/>
</dbReference>
<dbReference type="Gene3D" id="3.30.1330.130">
    <property type="match status" value="1"/>
</dbReference>
<keyword evidence="3" id="KW-1185">Reference proteome</keyword>
<dbReference type="PANTHER" id="PTHR39418:SF1">
    <property type="entry name" value="DEHYDROGENASE"/>
    <property type="match status" value="1"/>
</dbReference>
<sequence>MVQITDVHEVLERCVEYHGHFCAGQSLGVRIAKKGLELIGAEDQKDLIVFVENDRCIADAVLMATGTRLGRRSLKFVDYGKMAATFINLKKDLAYRVGLKPVDHEETPPEGEQDDMKDRVLTLADEELLFWNRVRVSLKKEQLPGKPERIVRCAVCGEKVFDAKDIMAEEESAGPLCVSCAHGAYYQAGE</sequence>
<dbReference type="GO" id="GO:0016491">
    <property type="term" value="F:oxidoreductase activity"/>
    <property type="evidence" value="ECO:0007669"/>
    <property type="project" value="UniProtKB-KW"/>
</dbReference>
<proteinExistence type="predicted"/>
<dbReference type="Pfam" id="PF02663">
    <property type="entry name" value="FmdE"/>
    <property type="match status" value="1"/>
</dbReference>
<dbReference type="eggNOG" id="COG2191">
    <property type="taxonomic scope" value="Bacteria"/>
</dbReference>
<dbReference type="HOGENOM" id="CLU_087508_0_0_7"/>
<accession>A1AP10</accession>
<feature type="domain" description="Formylmethanofuran dehydrogenase subunit E" evidence="1">
    <location>
        <begin position="18"/>
        <end position="117"/>
    </location>
</feature>
<gene>
    <name evidence="2" type="ordered locus">Ppro_1464</name>
</gene>
<dbReference type="PANTHER" id="PTHR39418">
    <property type="entry name" value="DEHYDROGENASE-RELATED"/>
    <property type="match status" value="1"/>
</dbReference>
<organism evidence="2 3">
    <name type="scientific">Pelobacter propionicus (strain DSM 2379 / NBRC 103807 / OttBd1)</name>
    <dbReference type="NCBI Taxonomy" id="338966"/>
    <lineage>
        <taxon>Bacteria</taxon>
        <taxon>Pseudomonadati</taxon>
        <taxon>Thermodesulfobacteriota</taxon>
        <taxon>Desulfuromonadia</taxon>
        <taxon>Desulfuromonadales</taxon>
        <taxon>Desulfuromonadaceae</taxon>
        <taxon>Pelobacter</taxon>
    </lineage>
</organism>
<evidence type="ECO:0000259" key="1">
    <source>
        <dbReference type="Pfam" id="PF02663"/>
    </source>
</evidence>
<dbReference type="InterPro" id="IPR053194">
    <property type="entry name" value="tRNA_methyltr_O"/>
</dbReference>
<dbReference type="STRING" id="338966.Ppro_1464"/>
<dbReference type="EC" id="1.2.99.5" evidence="2"/>
<dbReference type="OrthoDB" id="9804309at2"/>
<evidence type="ECO:0000313" key="2">
    <source>
        <dbReference type="EMBL" id="ABK99080.1"/>
    </source>
</evidence>
<dbReference type="AlphaFoldDB" id="A1AP10"/>
<dbReference type="InterPro" id="IPR003814">
    <property type="entry name" value="FmdEsu_dom"/>
</dbReference>
<dbReference type="Proteomes" id="UP000006732">
    <property type="component" value="Chromosome"/>
</dbReference>
<dbReference type="SUPFAM" id="SSF143555">
    <property type="entry name" value="FwdE-like"/>
    <property type="match status" value="1"/>
</dbReference>